<dbReference type="EMBL" id="JACWMX010000001">
    <property type="protein sequence ID" value="MBD1391561.1"/>
    <property type="molecule type" value="Genomic_DNA"/>
</dbReference>
<dbReference type="InterPro" id="IPR035940">
    <property type="entry name" value="CAP_sf"/>
</dbReference>
<organism evidence="2 3">
    <name type="scientific">Mucilaginibacter glaciei</name>
    <dbReference type="NCBI Taxonomy" id="2772109"/>
    <lineage>
        <taxon>Bacteria</taxon>
        <taxon>Pseudomonadati</taxon>
        <taxon>Bacteroidota</taxon>
        <taxon>Sphingobacteriia</taxon>
        <taxon>Sphingobacteriales</taxon>
        <taxon>Sphingobacteriaceae</taxon>
        <taxon>Mucilaginibacter</taxon>
    </lineage>
</organism>
<dbReference type="AlphaFoldDB" id="A0A926NKZ3"/>
<protein>
    <recommendedName>
        <fullName evidence="1">SCP domain-containing protein</fullName>
    </recommendedName>
</protein>
<evidence type="ECO:0000313" key="3">
    <source>
        <dbReference type="Proteomes" id="UP000619078"/>
    </source>
</evidence>
<comment type="caution">
    <text evidence="2">The sequence shown here is derived from an EMBL/GenBank/DDBJ whole genome shotgun (WGS) entry which is preliminary data.</text>
</comment>
<sequence length="202" mass="22585">MALIGGLLLLMPFNNELSKETRDSEIAERLKPKIGWLEDKLSPILSKPLTRLLPKTDAEVSETPAELPFRVLNPKVRTDLEAEMLVKVNRERTKRELKTLKADPEIAVVARAHSVDMFARSYFSHYTPEGIDPFERIRTGGIHFFTAGENLALAQTLNIAHRGLMESPGHRANILNPAFGRLGIGIVDGGIYGLMITQNFRD</sequence>
<gene>
    <name evidence="2" type="ORF">IDJ76_00490</name>
</gene>
<dbReference type="CDD" id="cd05379">
    <property type="entry name" value="CAP_bacterial"/>
    <property type="match status" value="1"/>
</dbReference>
<dbReference type="Proteomes" id="UP000619078">
    <property type="component" value="Unassembled WGS sequence"/>
</dbReference>
<accession>A0A926NKZ3</accession>
<dbReference type="Gene3D" id="3.40.33.10">
    <property type="entry name" value="CAP"/>
    <property type="match status" value="1"/>
</dbReference>
<name>A0A926NKZ3_9SPHI</name>
<proteinExistence type="predicted"/>
<evidence type="ECO:0000313" key="2">
    <source>
        <dbReference type="EMBL" id="MBD1391561.1"/>
    </source>
</evidence>
<dbReference type="SUPFAM" id="SSF55797">
    <property type="entry name" value="PR-1-like"/>
    <property type="match status" value="1"/>
</dbReference>
<dbReference type="Pfam" id="PF00188">
    <property type="entry name" value="CAP"/>
    <property type="match status" value="1"/>
</dbReference>
<keyword evidence="3" id="KW-1185">Reference proteome</keyword>
<dbReference type="PANTHER" id="PTHR31157">
    <property type="entry name" value="SCP DOMAIN-CONTAINING PROTEIN"/>
    <property type="match status" value="1"/>
</dbReference>
<evidence type="ECO:0000259" key="1">
    <source>
        <dbReference type="Pfam" id="PF00188"/>
    </source>
</evidence>
<reference evidence="2" key="1">
    <citation type="submission" date="2020-09" db="EMBL/GenBank/DDBJ databases">
        <title>Novel species of Mucilaginibacter isolated from a glacier on the Tibetan Plateau.</title>
        <authorList>
            <person name="Liu Q."/>
            <person name="Xin Y.-H."/>
        </authorList>
    </citation>
    <scope>NUCLEOTIDE SEQUENCE</scope>
    <source>
        <strain evidence="2">ZB1P21</strain>
    </source>
</reference>
<feature type="domain" description="SCP" evidence="1">
    <location>
        <begin position="87"/>
        <end position="190"/>
    </location>
</feature>
<dbReference type="InterPro" id="IPR014044">
    <property type="entry name" value="CAP_dom"/>
</dbReference>
<dbReference type="PANTHER" id="PTHR31157:SF1">
    <property type="entry name" value="SCP DOMAIN-CONTAINING PROTEIN"/>
    <property type="match status" value="1"/>
</dbReference>